<proteinExistence type="predicted"/>
<reference evidence="2" key="2">
    <citation type="submission" date="2023-06" db="EMBL/GenBank/DDBJ databases">
        <authorList>
            <person name="Swenson N.G."/>
            <person name="Wegrzyn J.L."/>
            <person name="Mcevoy S.L."/>
        </authorList>
    </citation>
    <scope>NUCLEOTIDE SEQUENCE</scope>
    <source>
        <strain evidence="2">NS2018</strain>
        <tissue evidence="2">Leaf</tissue>
    </source>
</reference>
<feature type="region of interest" description="Disordered" evidence="1">
    <location>
        <begin position="1"/>
        <end position="55"/>
    </location>
</feature>
<gene>
    <name evidence="2" type="ORF">LWI29_035341</name>
</gene>
<evidence type="ECO:0000313" key="2">
    <source>
        <dbReference type="EMBL" id="KAK0588173.1"/>
    </source>
</evidence>
<protein>
    <submittedName>
        <fullName evidence="2">Uncharacterized protein</fullName>
    </submittedName>
</protein>
<reference evidence="2" key="1">
    <citation type="journal article" date="2022" name="Plant J.">
        <title>Strategies of tolerance reflected in two North American maple genomes.</title>
        <authorList>
            <person name="McEvoy S.L."/>
            <person name="Sezen U.U."/>
            <person name="Trouern-Trend A."/>
            <person name="McMahon S.M."/>
            <person name="Schaberg P.G."/>
            <person name="Yang J."/>
            <person name="Wegrzyn J.L."/>
            <person name="Swenson N.G."/>
        </authorList>
    </citation>
    <scope>NUCLEOTIDE SEQUENCE</scope>
    <source>
        <strain evidence="2">NS2018</strain>
    </source>
</reference>
<organism evidence="2 3">
    <name type="scientific">Acer saccharum</name>
    <name type="common">Sugar maple</name>
    <dbReference type="NCBI Taxonomy" id="4024"/>
    <lineage>
        <taxon>Eukaryota</taxon>
        <taxon>Viridiplantae</taxon>
        <taxon>Streptophyta</taxon>
        <taxon>Embryophyta</taxon>
        <taxon>Tracheophyta</taxon>
        <taxon>Spermatophyta</taxon>
        <taxon>Magnoliopsida</taxon>
        <taxon>eudicotyledons</taxon>
        <taxon>Gunneridae</taxon>
        <taxon>Pentapetalae</taxon>
        <taxon>rosids</taxon>
        <taxon>malvids</taxon>
        <taxon>Sapindales</taxon>
        <taxon>Sapindaceae</taxon>
        <taxon>Hippocastanoideae</taxon>
        <taxon>Acereae</taxon>
        <taxon>Acer</taxon>
    </lineage>
</organism>
<evidence type="ECO:0000256" key="1">
    <source>
        <dbReference type="SAM" id="MobiDB-lite"/>
    </source>
</evidence>
<sequence>MEPQTTITDPTNRLDTSSQSSEPRQGLNSFKIEPTSQLEPVTRLTKPSKVEPTGPHQLTRHLTEVEITTKPRLRYVTHAPNYLQQYHVEGSLPARNVPLSYSVLAENKDLGIGNSTFPYDLEERIYTPTI</sequence>
<accession>A0AA39SB44</accession>
<evidence type="ECO:0000313" key="3">
    <source>
        <dbReference type="Proteomes" id="UP001168877"/>
    </source>
</evidence>
<dbReference type="Proteomes" id="UP001168877">
    <property type="component" value="Unassembled WGS sequence"/>
</dbReference>
<name>A0AA39SB44_ACESA</name>
<keyword evidence="3" id="KW-1185">Reference proteome</keyword>
<feature type="compositionally biased region" description="Polar residues" evidence="1">
    <location>
        <begin position="1"/>
        <end position="39"/>
    </location>
</feature>
<comment type="caution">
    <text evidence="2">The sequence shown here is derived from an EMBL/GenBank/DDBJ whole genome shotgun (WGS) entry which is preliminary data.</text>
</comment>
<dbReference type="AlphaFoldDB" id="A0AA39SB44"/>
<dbReference type="EMBL" id="JAUESC010000382">
    <property type="protein sequence ID" value="KAK0588173.1"/>
    <property type="molecule type" value="Genomic_DNA"/>
</dbReference>